<dbReference type="EMBL" id="JAAVMB010000003">
    <property type="protein sequence ID" value="NKC67190.1"/>
    <property type="molecule type" value="Genomic_DNA"/>
</dbReference>
<dbReference type="InterPro" id="IPR009319">
    <property type="entry name" value="Phage_A118_VSP1"/>
</dbReference>
<proteinExistence type="predicted"/>
<comment type="caution">
    <text evidence="1">The sequence shown here is derived from an EMBL/GenBank/DDBJ whole genome shotgun (WGS) entry which is preliminary data.</text>
</comment>
<accession>A0A7X6D7M2</accession>
<dbReference type="Proteomes" id="UP000521358">
    <property type="component" value="Unassembled WGS sequence"/>
</dbReference>
<name>A0A7X6D7M2_9ENTE</name>
<evidence type="ECO:0000313" key="2">
    <source>
        <dbReference type="Proteomes" id="UP000521358"/>
    </source>
</evidence>
<dbReference type="GO" id="GO:0005198">
    <property type="term" value="F:structural molecule activity"/>
    <property type="evidence" value="ECO:0007669"/>
    <property type="project" value="InterPro"/>
</dbReference>
<gene>
    <name evidence="1" type="ORF">HED35_03735</name>
</gene>
<dbReference type="RefSeq" id="WP_167806446.1">
    <property type="nucleotide sequence ID" value="NZ_JAAVMB010000003.1"/>
</dbReference>
<protein>
    <submittedName>
        <fullName evidence="1">Phage capsid protein</fullName>
    </submittedName>
</protein>
<dbReference type="AlphaFoldDB" id="A0A7X6D7M2"/>
<evidence type="ECO:0000313" key="1">
    <source>
        <dbReference type="EMBL" id="NKC67190.1"/>
    </source>
</evidence>
<dbReference type="Pfam" id="PF06152">
    <property type="entry name" value="Phage_min_cap2"/>
    <property type="match status" value="1"/>
</dbReference>
<sequence length="381" mass="43606">MAITPKQLDIEGAYIEDAYMALEQELIEMLIKRLNASTLTELTEDTVFQWQIEKMQQLSMMNYDTINELVSQTSKYTEEQLKKLITETGYKVGIEADEEFSKLMNTNIKPNNLDQVLNQYFKSQWLELDNHVNQTLITTNYKDNPLAKMYQQVLNDTVSKVLTGFQTPQKAFRSSIYEMVDKGVMSSFTDVSGREWSLERYVRMVIKATTHRVYNDLRIERGNDYGIVTALMSSHAAARKACAHIQGGWVLTVRTEEAPEEFQHIPSIYDFGYGKPEGTQGIHCGHILYPAVPGINTNNMPKPPSPQEAMANAELVAKQRRLEVSIRQAKKSLNAAETMGADEDIAHFKQLIRRRQASLRQFISDNDELLHRDYGREAVYS</sequence>
<reference evidence="1 2" key="1">
    <citation type="submission" date="2020-03" db="EMBL/GenBank/DDBJ databases">
        <title>Bacterial samples isolated from urine from healthy bovine heifers (Gyr breed).</title>
        <authorList>
            <person name="Giannattasio-Ferraz S."/>
            <person name="Maskeri L."/>
            <person name="Penido A."/>
            <person name="Barbosa-Stancioli E.F."/>
            <person name="Putonti C."/>
        </authorList>
    </citation>
    <scope>NUCLEOTIDE SEQUENCE [LARGE SCALE GENOMIC DNA]</scope>
    <source>
        <strain evidence="1 2">UFMG-H7</strain>
    </source>
</reference>
<organism evidence="1 2">
    <name type="scientific">Vagococcus fluvialis</name>
    <dbReference type="NCBI Taxonomy" id="2738"/>
    <lineage>
        <taxon>Bacteria</taxon>
        <taxon>Bacillati</taxon>
        <taxon>Bacillota</taxon>
        <taxon>Bacilli</taxon>
        <taxon>Lactobacillales</taxon>
        <taxon>Enterococcaceae</taxon>
        <taxon>Vagococcus</taxon>
    </lineage>
</organism>